<accession>A0A2P2PX70</accession>
<dbReference type="EMBL" id="GGEC01078759">
    <property type="protein sequence ID" value="MBX59243.1"/>
    <property type="molecule type" value="Transcribed_RNA"/>
</dbReference>
<protein>
    <submittedName>
        <fullName evidence="1">Uncharacterized protein</fullName>
    </submittedName>
</protein>
<organism evidence="1">
    <name type="scientific">Rhizophora mucronata</name>
    <name type="common">Asiatic mangrove</name>
    <dbReference type="NCBI Taxonomy" id="61149"/>
    <lineage>
        <taxon>Eukaryota</taxon>
        <taxon>Viridiplantae</taxon>
        <taxon>Streptophyta</taxon>
        <taxon>Embryophyta</taxon>
        <taxon>Tracheophyta</taxon>
        <taxon>Spermatophyta</taxon>
        <taxon>Magnoliopsida</taxon>
        <taxon>eudicotyledons</taxon>
        <taxon>Gunneridae</taxon>
        <taxon>Pentapetalae</taxon>
        <taxon>rosids</taxon>
        <taxon>fabids</taxon>
        <taxon>Malpighiales</taxon>
        <taxon>Rhizophoraceae</taxon>
        <taxon>Rhizophora</taxon>
    </lineage>
</organism>
<name>A0A2P2PX70_RHIMU</name>
<sequence length="50" mass="5961">MCRFWLRDHSRKAPKTCLTTDNIQKRGVARKLLERNEKIKSHDQHGNTKN</sequence>
<reference evidence="1" key="1">
    <citation type="submission" date="2018-02" db="EMBL/GenBank/DDBJ databases">
        <title>Rhizophora mucronata_Transcriptome.</title>
        <authorList>
            <person name="Meera S.P."/>
            <person name="Sreeshan A."/>
            <person name="Augustine A."/>
        </authorList>
    </citation>
    <scope>NUCLEOTIDE SEQUENCE</scope>
    <source>
        <tissue evidence="1">Leaf</tissue>
    </source>
</reference>
<dbReference type="AlphaFoldDB" id="A0A2P2PX70"/>
<evidence type="ECO:0000313" key="1">
    <source>
        <dbReference type="EMBL" id="MBX59243.1"/>
    </source>
</evidence>
<proteinExistence type="predicted"/>